<name>A0ABD1Z453_9MARC</name>
<proteinExistence type="predicted"/>
<organism evidence="2 3">
    <name type="scientific">Riccia fluitans</name>
    <dbReference type="NCBI Taxonomy" id="41844"/>
    <lineage>
        <taxon>Eukaryota</taxon>
        <taxon>Viridiplantae</taxon>
        <taxon>Streptophyta</taxon>
        <taxon>Embryophyta</taxon>
        <taxon>Marchantiophyta</taxon>
        <taxon>Marchantiopsida</taxon>
        <taxon>Marchantiidae</taxon>
        <taxon>Marchantiales</taxon>
        <taxon>Ricciaceae</taxon>
        <taxon>Riccia</taxon>
    </lineage>
</organism>
<comment type="caution">
    <text evidence="2">The sequence shown here is derived from an EMBL/GenBank/DDBJ whole genome shotgun (WGS) entry which is preliminary data.</text>
</comment>
<feature type="region of interest" description="Disordered" evidence="1">
    <location>
        <begin position="91"/>
        <end position="125"/>
    </location>
</feature>
<keyword evidence="3" id="KW-1185">Reference proteome</keyword>
<dbReference type="Proteomes" id="UP001605036">
    <property type="component" value="Unassembled WGS sequence"/>
</dbReference>
<gene>
    <name evidence="2" type="ORF">R1flu_010142</name>
</gene>
<dbReference type="AlphaFoldDB" id="A0ABD1Z453"/>
<sequence>MKEVKTPLLLIVISFTKTIWRERCLLQFENRRSCKPVMKIIEESNKLGREIDYVATYRGRKEGMENAVTYLNLIEVELEKELSSYQFNRRRMNEDGDDGSTRDEFSCPTSIGTNTEGAQTENTSRSQCANLDQLQHELENLGFT</sequence>
<evidence type="ECO:0000313" key="2">
    <source>
        <dbReference type="EMBL" id="KAL2642555.1"/>
    </source>
</evidence>
<feature type="compositionally biased region" description="Polar residues" evidence="1">
    <location>
        <begin position="107"/>
        <end position="125"/>
    </location>
</feature>
<evidence type="ECO:0000313" key="3">
    <source>
        <dbReference type="Proteomes" id="UP001605036"/>
    </source>
</evidence>
<feature type="compositionally biased region" description="Basic and acidic residues" evidence="1">
    <location>
        <begin position="91"/>
        <end position="105"/>
    </location>
</feature>
<protein>
    <submittedName>
        <fullName evidence="2">Uncharacterized protein</fullName>
    </submittedName>
</protein>
<accession>A0ABD1Z453</accession>
<reference evidence="2 3" key="1">
    <citation type="submission" date="2024-09" db="EMBL/GenBank/DDBJ databases">
        <title>Chromosome-scale assembly of Riccia fluitans.</title>
        <authorList>
            <person name="Paukszto L."/>
            <person name="Sawicki J."/>
            <person name="Karawczyk K."/>
            <person name="Piernik-Szablinska J."/>
            <person name="Szczecinska M."/>
            <person name="Mazdziarz M."/>
        </authorList>
    </citation>
    <scope>NUCLEOTIDE SEQUENCE [LARGE SCALE GENOMIC DNA]</scope>
    <source>
        <strain evidence="2">Rf_01</strain>
        <tissue evidence="2">Aerial parts of the thallus</tissue>
    </source>
</reference>
<dbReference type="EMBL" id="JBHFFA010000002">
    <property type="protein sequence ID" value="KAL2642555.1"/>
    <property type="molecule type" value="Genomic_DNA"/>
</dbReference>
<evidence type="ECO:0000256" key="1">
    <source>
        <dbReference type="SAM" id="MobiDB-lite"/>
    </source>
</evidence>